<dbReference type="Proteomes" id="UP001225316">
    <property type="component" value="Unassembled WGS sequence"/>
</dbReference>
<feature type="region of interest" description="Disordered" evidence="3">
    <location>
        <begin position="41"/>
        <end position="68"/>
    </location>
</feature>
<evidence type="ECO:0000313" key="6">
    <source>
        <dbReference type="Proteomes" id="UP001225316"/>
    </source>
</evidence>
<dbReference type="GO" id="GO:0003743">
    <property type="term" value="F:translation initiation factor activity"/>
    <property type="evidence" value="ECO:0007669"/>
    <property type="project" value="UniProtKB-KW"/>
</dbReference>
<sequence length="132" mass="13893">MSARKNSKISTDAGDSFGANPFGGLDSSGLPAGELKPKALLAKKKSAKQKSKGRVEVRREKAGRGGKTVTTLREFPSHIPLSTLDAMTFDLKKICACGGTLKGRVVELQGDVCDRVCAELNARGYQAVRAGG</sequence>
<evidence type="ECO:0000313" key="5">
    <source>
        <dbReference type="EMBL" id="MDQ8209384.1"/>
    </source>
</evidence>
<comment type="caution">
    <text evidence="5">The sequence shown here is derived from an EMBL/GenBank/DDBJ whole genome shotgun (WGS) entry which is preliminary data.</text>
</comment>
<dbReference type="Gene3D" id="3.30.780.10">
    <property type="entry name" value="SUI1-like domain"/>
    <property type="match status" value="1"/>
</dbReference>
<keyword evidence="2" id="KW-0648">Protein biosynthesis</keyword>
<dbReference type="SUPFAM" id="SSF55159">
    <property type="entry name" value="eIF1-like"/>
    <property type="match status" value="1"/>
</dbReference>
<organism evidence="5 6">
    <name type="scientific">Thalassobacterium maritimum</name>
    <dbReference type="NCBI Taxonomy" id="3041265"/>
    <lineage>
        <taxon>Bacteria</taxon>
        <taxon>Pseudomonadati</taxon>
        <taxon>Verrucomicrobiota</taxon>
        <taxon>Opitutia</taxon>
        <taxon>Puniceicoccales</taxon>
        <taxon>Coraliomargaritaceae</taxon>
        <taxon>Thalassobacterium</taxon>
    </lineage>
</organism>
<evidence type="ECO:0000256" key="2">
    <source>
        <dbReference type="ARBA" id="ARBA00022917"/>
    </source>
</evidence>
<dbReference type="Pfam" id="PF01253">
    <property type="entry name" value="SUI1"/>
    <property type="match status" value="1"/>
</dbReference>
<feature type="domain" description="SUI1" evidence="4">
    <location>
        <begin position="64"/>
        <end position="124"/>
    </location>
</feature>
<dbReference type="PROSITE" id="PS50296">
    <property type="entry name" value="SUI1"/>
    <property type="match status" value="1"/>
</dbReference>
<feature type="compositionally biased region" description="Basic and acidic residues" evidence="3">
    <location>
        <begin position="53"/>
        <end position="63"/>
    </location>
</feature>
<feature type="compositionally biased region" description="Basic residues" evidence="3">
    <location>
        <begin position="41"/>
        <end position="52"/>
    </location>
</feature>
<dbReference type="InterPro" id="IPR036877">
    <property type="entry name" value="SUI1_dom_sf"/>
</dbReference>
<keyword evidence="6" id="KW-1185">Reference proteome</keyword>
<dbReference type="InterPro" id="IPR005872">
    <property type="entry name" value="SUI1_arc_bac"/>
</dbReference>
<reference evidence="5 6" key="1">
    <citation type="submission" date="2023-04" db="EMBL/GenBank/DDBJ databases">
        <title>A novel bacteria isolated from coastal sediment.</title>
        <authorList>
            <person name="Liu X.-J."/>
            <person name="Du Z.-J."/>
        </authorList>
    </citation>
    <scope>NUCLEOTIDE SEQUENCE [LARGE SCALE GENOMIC DNA]</scope>
    <source>
        <strain evidence="5 6">SDUM461003</strain>
    </source>
</reference>
<protein>
    <submittedName>
        <fullName evidence="5">Translation initiation factor</fullName>
    </submittedName>
</protein>
<dbReference type="InterPro" id="IPR001950">
    <property type="entry name" value="SUI1"/>
</dbReference>
<evidence type="ECO:0000259" key="4">
    <source>
        <dbReference type="PROSITE" id="PS50296"/>
    </source>
</evidence>
<name>A0ABU1AYZ8_9BACT</name>
<dbReference type="EMBL" id="JARXHW010000065">
    <property type="protein sequence ID" value="MDQ8209384.1"/>
    <property type="molecule type" value="Genomic_DNA"/>
</dbReference>
<evidence type="ECO:0000256" key="3">
    <source>
        <dbReference type="SAM" id="MobiDB-lite"/>
    </source>
</evidence>
<gene>
    <name evidence="5" type="ORF">QEH52_17785</name>
</gene>
<dbReference type="CDD" id="cd11567">
    <property type="entry name" value="YciH_like"/>
    <property type="match status" value="1"/>
</dbReference>
<proteinExistence type="predicted"/>
<keyword evidence="1" id="KW-0810">Translation regulation</keyword>
<keyword evidence="5" id="KW-0396">Initiation factor</keyword>
<accession>A0ABU1AYZ8</accession>
<dbReference type="RefSeq" id="WP_308952302.1">
    <property type="nucleotide sequence ID" value="NZ_JARXHW010000065.1"/>
</dbReference>
<evidence type="ECO:0000256" key="1">
    <source>
        <dbReference type="ARBA" id="ARBA00022845"/>
    </source>
</evidence>
<feature type="region of interest" description="Disordered" evidence="3">
    <location>
        <begin position="1"/>
        <end position="21"/>
    </location>
</feature>